<sequence length="435" mass="48666">MKKPGILLISYYWPPSAGSGVQRWLKMSYFLQEMGWQVHVLCPENPDFHLRDPKLLADIHPDIQVHPLPIREPYQLWRRLRGQKGGDAAAVLEEKNHGLLGRAALFIRANLFIPDPRVSWVQAASAKGTALVKAEGIQALISTGPPHSMHLIARRIKAQTQAYWLADFRDPWTQWEFLQQLPMLPFARRKHARLELAVCREADRVCTISPTFQQELQARVGRPVSLLTNGFDPRDFPASLYTPADVKPGRPIRIVYTGIIDAIRNPFPFLEALLALSQAPEAPRFQVYFVGKVSAALRDFLEAHPALAATVHLVGYVAHEEVFQYYAQADLLLLILTQSANAKGNIPGKLFEYMATGRPVLALGDPKGDSAELLRAAGAGKVFLHSQSTEIQGFLRDFSPQAIRPLSESLNAYSRKALARKVSDWLREGLPAKEN</sequence>
<dbReference type="OrthoDB" id="9794575at2"/>
<dbReference type="CDD" id="cd03794">
    <property type="entry name" value="GT4_WbuB-like"/>
    <property type="match status" value="1"/>
</dbReference>
<dbReference type="GO" id="GO:0016740">
    <property type="term" value="F:transferase activity"/>
    <property type="evidence" value="ECO:0007669"/>
    <property type="project" value="UniProtKB-KW"/>
</dbReference>
<reference evidence="1 2" key="1">
    <citation type="submission" date="2012-05" db="EMBL/GenBank/DDBJ databases">
        <title>Genome sequence of Nitritalea halalkaliphila LW7.</title>
        <authorList>
            <person name="Jangir P.K."/>
            <person name="Singh A."/>
            <person name="Shivaji S."/>
            <person name="Sharma R."/>
        </authorList>
    </citation>
    <scope>NUCLEOTIDE SEQUENCE [LARGE SCALE GENOMIC DNA]</scope>
    <source>
        <strain evidence="1 2">LW7</strain>
    </source>
</reference>
<keyword evidence="1" id="KW-0808">Transferase</keyword>
<comment type="caution">
    <text evidence="1">The sequence shown here is derived from an EMBL/GenBank/DDBJ whole genome shotgun (WGS) entry which is preliminary data.</text>
</comment>
<dbReference type="Gene3D" id="3.40.50.2000">
    <property type="entry name" value="Glycogen Phosphorylase B"/>
    <property type="match status" value="2"/>
</dbReference>
<accession>I5C533</accession>
<dbReference type="SUPFAM" id="SSF53756">
    <property type="entry name" value="UDP-Glycosyltransferase/glycogen phosphorylase"/>
    <property type="match status" value="1"/>
</dbReference>
<dbReference type="EMBL" id="AJYA01000017">
    <property type="protein sequence ID" value="EIM76935.1"/>
    <property type="molecule type" value="Genomic_DNA"/>
</dbReference>
<keyword evidence="2" id="KW-1185">Reference proteome</keyword>
<dbReference type="RefSeq" id="WP_009054598.1">
    <property type="nucleotide sequence ID" value="NZ_AJYA01000017.1"/>
</dbReference>
<dbReference type="Proteomes" id="UP000005551">
    <property type="component" value="Unassembled WGS sequence"/>
</dbReference>
<dbReference type="STRING" id="1189621.A3SI_08356"/>
<dbReference type="Pfam" id="PF13692">
    <property type="entry name" value="Glyco_trans_1_4"/>
    <property type="match status" value="1"/>
</dbReference>
<gene>
    <name evidence="1" type="ORF">A3SI_08356</name>
</gene>
<protein>
    <submittedName>
        <fullName evidence="1">Group 1 glycosyl transferase</fullName>
    </submittedName>
</protein>
<dbReference type="PANTHER" id="PTHR12526">
    <property type="entry name" value="GLYCOSYLTRANSFERASE"/>
    <property type="match status" value="1"/>
</dbReference>
<proteinExistence type="predicted"/>
<name>I5C533_9BACT</name>
<dbReference type="AlphaFoldDB" id="I5C533"/>
<organism evidence="1 2">
    <name type="scientific">Nitritalea halalkaliphila LW7</name>
    <dbReference type="NCBI Taxonomy" id="1189621"/>
    <lineage>
        <taxon>Bacteria</taxon>
        <taxon>Pseudomonadati</taxon>
        <taxon>Bacteroidota</taxon>
        <taxon>Cytophagia</taxon>
        <taxon>Cytophagales</taxon>
        <taxon>Cyclobacteriaceae</taxon>
        <taxon>Nitritalea</taxon>
    </lineage>
</organism>
<dbReference type="PATRIC" id="fig|1189621.3.peg.1744"/>
<evidence type="ECO:0000313" key="2">
    <source>
        <dbReference type="Proteomes" id="UP000005551"/>
    </source>
</evidence>
<evidence type="ECO:0000313" key="1">
    <source>
        <dbReference type="EMBL" id="EIM76935.1"/>
    </source>
</evidence>